<dbReference type="HOGENOM" id="CLU_011856_0_4_10"/>
<dbReference type="InterPro" id="IPR015421">
    <property type="entry name" value="PyrdxlP-dep_Trfase_major"/>
</dbReference>
<keyword evidence="9" id="KW-1185">Reference proteome</keyword>
<evidence type="ECO:0000256" key="3">
    <source>
        <dbReference type="ARBA" id="ARBA00022793"/>
    </source>
</evidence>
<dbReference type="EC" id="4.1.1.86" evidence="8"/>
<dbReference type="RefSeq" id="WP_013763778.1">
    <property type="nucleotide sequence ID" value="NC_015510.1"/>
</dbReference>
<dbReference type="eggNOG" id="COG0076">
    <property type="taxonomic scope" value="Bacteria"/>
</dbReference>
<evidence type="ECO:0000256" key="2">
    <source>
        <dbReference type="ARBA" id="ARBA00009533"/>
    </source>
</evidence>
<comment type="cofactor">
    <cofactor evidence="1 6 7">
        <name>pyridoxal 5'-phosphate</name>
        <dbReference type="ChEBI" id="CHEBI:597326"/>
    </cofactor>
</comment>
<dbReference type="Gene3D" id="3.90.1150.170">
    <property type="match status" value="1"/>
</dbReference>
<dbReference type="GO" id="GO:0033983">
    <property type="term" value="F:diaminobutyrate decarboxylase activity"/>
    <property type="evidence" value="ECO:0007669"/>
    <property type="project" value="UniProtKB-EC"/>
</dbReference>
<dbReference type="Proteomes" id="UP000008461">
    <property type="component" value="Chromosome"/>
</dbReference>
<evidence type="ECO:0000313" key="9">
    <source>
        <dbReference type="Proteomes" id="UP000008461"/>
    </source>
</evidence>
<dbReference type="Pfam" id="PF00282">
    <property type="entry name" value="Pyridoxal_deC"/>
    <property type="match status" value="1"/>
</dbReference>
<dbReference type="PRINTS" id="PR00800">
    <property type="entry name" value="YHDCRBOXLASE"/>
</dbReference>
<keyword evidence="4 6" id="KW-0663">Pyridoxal phosphate</keyword>
<dbReference type="PANTHER" id="PTHR45677:SF8">
    <property type="entry name" value="CYSTEINE SULFINIC ACID DECARBOXYLASE"/>
    <property type="match status" value="1"/>
</dbReference>
<evidence type="ECO:0000256" key="7">
    <source>
        <dbReference type="RuleBase" id="RU000382"/>
    </source>
</evidence>
<dbReference type="GO" id="GO:0006520">
    <property type="term" value="P:amino acid metabolic process"/>
    <property type="evidence" value="ECO:0007669"/>
    <property type="project" value="InterPro"/>
</dbReference>
<gene>
    <name evidence="8" type="ordered locus">Halhy_1329</name>
</gene>
<dbReference type="KEGG" id="hhy:Halhy_1329"/>
<keyword evidence="5 7" id="KW-0456">Lyase</keyword>
<evidence type="ECO:0000256" key="5">
    <source>
        <dbReference type="ARBA" id="ARBA00023239"/>
    </source>
</evidence>
<dbReference type="GO" id="GO:0030170">
    <property type="term" value="F:pyridoxal phosphate binding"/>
    <property type="evidence" value="ECO:0007669"/>
    <property type="project" value="InterPro"/>
</dbReference>
<sequence length="488" mass="54374">MTQQNNPQKAAPLEGLSLLQHVYDPATFRQQGHALIDLLADHLEAVQHQQDPTVMPYQNPEESYTYWQQELLAPLLNDPLPLFEAVIKRSVKVHHPHYLGHQVAVTAPAAALAGLVSTVLNQGMALYEMGMVSVPMERLVTELLAQKIGYDSSSNGILTSGGTLANLTALLTARSMKAPSNVWTEGHQERLAIMVSEEAHYCVDRAARIMGLGSAGIIKLPTDERFKMRTDLLEQYLTQAKSKGLHVFAIVGSCCSTSTGSHDDLVAIADFAERHNIWFHADGAHGGAAVFSQKYRHLLNGMERADSVVVDFHKVLMTPALATALVFKKGSDGFNTFQQRAQYLWNSSEADWYNPGKRTFECTKYMMSLKIFVLLRLYGEAGFAAAVERLYDLGQKFAAMISTRPDFELAMPPECNIVCFRIVKNGVADLNAYNLQCRQKLLEKGHFYIVQTTLRDVVYLRISIMNPLTTENDFVLLLDELTAIQHES</sequence>
<dbReference type="SUPFAM" id="SSF53383">
    <property type="entry name" value="PLP-dependent transferases"/>
    <property type="match status" value="1"/>
</dbReference>
<dbReference type="InterPro" id="IPR010977">
    <property type="entry name" value="Aromatic_deC"/>
</dbReference>
<evidence type="ECO:0000313" key="8">
    <source>
        <dbReference type="EMBL" id="AEE49224.1"/>
    </source>
</evidence>
<protein>
    <submittedName>
        <fullName evidence="8">Diaminobutyrate decarboxylase</fullName>
        <ecNumber evidence="8">4.1.1.86</ecNumber>
    </submittedName>
</protein>
<dbReference type="OrthoDB" id="9803665at2"/>
<comment type="similarity">
    <text evidence="2 7">Belongs to the group II decarboxylase family.</text>
</comment>
<accession>F4KV58</accession>
<dbReference type="EMBL" id="CP002691">
    <property type="protein sequence ID" value="AEE49224.1"/>
    <property type="molecule type" value="Genomic_DNA"/>
</dbReference>
<organism evidence="8 9">
    <name type="scientific">Haliscomenobacter hydrossis (strain ATCC 27775 / DSM 1100 / LMG 10767 / O)</name>
    <dbReference type="NCBI Taxonomy" id="760192"/>
    <lineage>
        <taxon>Bacteria</taxon>
        <taxon>Pseudomonadati</taxon>
        <taxon>Bacteroidota</taxon>
        <taxon>Saprospiria</taxon>
        <taxon>Saprospirales</taxon>
        <taxon>Haliscomenobacteraceae</taxon>
        <taxon>Haliscomenobacter</taxon>
    </lineage>
</organism>
<evidence type="ECO:0000256" key="1">
    <source>
        <dbReference type="ARBA" id="ARBA00001933"/>
    </source>
</evidence>
<feature type="modified residue" description="N6-(pyridoxal phosphate)lysine" evidence="6">
    <location>
        <position position="314"/>
    </location>
</feature>
<dbReference type="InterPro" id="IPR002129">
    <property type="entry name" value="PyrdxlP-dep_de-COase"/>
</dbReference>
<dbReference type="Gene3D" id="3.40.640.10">
    <property type="entry name" value="Type I PLP-dependent aspartate aminotransferase-like (Major domain)"/>
    <property type="match status" value="1"/>
</dbReference>
<dbReference type="AlphaFoldDB" id="F4KV58"/>
<dbReference type="GO" id="GO:0019752">
    <property type="term" value="P:carboxylic acid metabolic process"/>
    <property type="evidence" value="ECO:0007669"/>
    <property type="project" value="InterPro"/>
</dbReference>
<reference evidence="8 9" key="1">
    <citation type="journal article" date="2011" name="Stand. Genomic Sci.">
        <title>Complete genome sequence of Haliscomenobacter hydrossis type strain (O).</title>
        <authorList>
            <consortium name="US DOE Joint Genome Institute (JGI-PGF)"/>
            <person name="Daligault H."/>
            <person name="Lapidus A."/>
            <person name="Zeytun A."/>
            <person name="Nolan M."/>
            <person name="Lucas S."/>
            <person name="Del Rio T.G."/>
            <person name="Tice H."/>
            <person name="Cheng J.F."/>
            <person name="Tapia R."/>
            <person name="Han C."/>
            <person name="Goodwin L."/>
            <person name="Pitluck S."/>
            <person name="Liolios K."/>
            <person name="Pagani I."/>
            <person name="Ivanova N."/>
            <person name="Huntemann M."/>
            <person name="Mavromatis K."/>
            <person name="Mikhailova N."/>
            <person name="Pati A."/>
            <person name="Chen A."/>
            <person name="Palaniappan K."/>
            <person name="Land M."/>
            <person name="Hauser L."/>
            <person name="Brambilla E.M."/>
            <person name="Rohde M."/>
            <person name="Verbarg S."/>
            <person name="Goker M."/>
            <person name="Bristow J."/>
            <person name="Eisen J.A."/>
            <person name="Markowitz V."/>
            <person name="Hugenholtz P."/>
            <person name="Kyrpides N.C."/>
            <person name="Klenk H.P."/>
            <person name="Woyke T."/>
        </authorList>
    </citation>
    <scope>NUCLEOTIDE SEQUENCE [LARGE SCALE GENOMIC DNA]</scope>
    <source>
        <strain evidence="9">ATCC 27775 / DSM 1100 / LMG 10767 / O</strain>
    </source>
</reference>
<dbReference type="GO" id="GO:0005737">
    <property type="term" value="C:cytoplasm"/>
    <property type="evidence" value="ECO:0007669"/>
    <property type="project" value="TreeGrafter"/>
</dbReference>
<proteinExistence type="inferred from homology"/>
<reference key="2">
    <citation type="submission" date="2011-04" db="EMBL/GenBank/DDBJ databases">
        <title>Complete sequence of chromosome of Haliscomenobacter hydrossis DSM 1100.</title>
        <authorList>
            <consortium name="US DOE Joint Genome Institute (JGI-PGF)"/>
            <person name="Lucas S."/>
            <person name="Han J."/>
            <person name="Lapidus A."/>
            <person name="Bruce D."/>
            <person name="Goodwin L."/>
            <person name="Pitluck S."/>
            <person name="Peters L."/>
            <person name="Kyrpides N."/>
            <person name="Mavromatis K."/>
            <person name="Ivanova N."/>
            <person name="Ovchinnikova G."/>
            <person name="Pagani I."/>
            <person name="Daligault H."/>
            <person name="Detter J.C."/>
            <person name="Han C."/>
            <person name="Land M."/>
            <person name="Hauser L."/>
            <person name="Markowitz V."/>
            <person name="Cheng J.-F."/>
            <person name="Hugenholtz P."/>
            <person name="Woyke T."/>
            <person name="Wu D."/>
            <person name="Verbarg S."/>
            <person name="Frueling A."/>
            <person name="Brambilla E."/>
            <person name="Klenk H.-P."/>
            <person name="Eisen J.A."/>
        </authorList>
    </citation>
    <scope>NUCLEOTIDE SEQUENCE</scope>
    <source>
        <strain>DSM 1100</strain>
    </source>
</reference>
<dbReference type="STRING" id="760192.Halhy_1329"/>
<dbReference type="InterPro" id="IPR015424">
    <property type="entry name" value="PyrdxlP-dep_Trfase"/>
</dbReference>
<name>F4KV58_HALH1</name>
<dbReference type="PANTHER" id="PTHR45677">
    <property type="entry name" value="GLUTAMATE DECARBOXYLASE-RELATED"/>
    <property type="match status" value="1"/>
</dbReference>
<keyword evidence="3" id="KW-0210">Decarboxylase</keyword>
<evidence type="ECO:0000256" key="4">
    <source>
        <dbReference type="ARBA" id="ARBA00022898"/>
    </source>
</evidence>
<evidence type="ECO:0000256" key="6">
    <source>
        <dbReference type="PIRSR" id="PIRSR602129-50"/>
    </source>
</evidence>